<dbReference type="InterPro" id="IPR036388">
    <property type="entry name" value="WH-like_DNA-bd_sf"/>
</dbReference>
<dbReference type="GO" id="GO:0003700">
    <property type="term" value="F:DNA-binding transcription factor activity"/>
    <property type="evidence" value="ECO:0007669"/>
    <property type="project" value="InterPro"/>
</dbReference>
<dbReference type="FunFam" id="1.10.10.10:FF:000001">
    <property type="entry name" value="LysR family transcriptional regulator"/>
    <property type="match status" value="1"/>
</dbReference>
<evidence type="ECO:0000256" key="1">
    <source>
        <dbReference type="ARBA" id="ARBA00009437"/>
    </source>
</evidence>
<dbReference type="PANTHER" id="PTHR30346:SF26">
    <property type="entry name" value="HYDROGEN PEROXIDE-INDUCIBLE GENES ACTIVATOR"/>
    <property type="match status" value="1"/>
</dbReference>
<evidence type="ECO:0000259" key="6">
    <source>
        <dbReference type="PROSITE" id="PS50931"/>
    </source>
</evidence>
<evidence type="ECO:0000313" key="7">
    <source>
        <dbReference type="EMBL" id="QDG50517.1"/>
    </source>
</evidence>
<dbReference type="RefSeq" id="WP_141197009.1">
    <property type="nucleotide sequence ID" value="NZ_CP041186.1"/>
</dbReference>
<reference evidence="7 8" key="1">
    <citation type="submission" date="2019-06" db="EMBL/GenBank/DDBJ databases">
        <title>Persicimonas caeni gen. nov., sp. nov., a predatory bacterium isolated from solar saltern.</title>
        <authorList>
            <person name="Wang S."/>
        </authorList>
    </citation>
    <scope>NUCLEOTIDE SEQUENCE [LARGE SCALE GENOMIC DNA]</scope>
    <source>
        <strain evidence="7 8">YN101</strain>
    </source>
</reference>
<comment type="similarity">
    <text evidence="1">Belongs to the LysR transcriptional regulatory family.</text>
</comment>
<keyword evidence="4" id="KW-0010">Activator</keyword>
<proteinExistence type="inferred from homology"/>
<gene>
    <name evidence="7" type="ORF">FIV42_07155</name>
</gene>
<accession>A0A5B8Y3H1</accession>
<dbReference type="PROSITE" id="PS50931">
    <property type="entry name" value="HTH_LYSR"/>
    <property type="match status" value="1"/>
</dbReference>
<dbReference type="OrthoDB" id="9775392at2"/>
<dbReference type="AlphaFoldDB" id="A0A4Y6PR76"/>
<dbReference type="GO" id="GO:0032993">
    <property type="term" value="C:protein-DNA complex"/>
    <property type="evidence" value="ECO:0007669"/>
    <property type="project" value="TreeGrafter"/>
</dbReference>
<keyword evidence="5" id="KW-0804">Transcription</keyword>
<dbReference type="InterPro" id="IPR005119">
    <property type="entry name" value="LysR_subst-bd"/>
</dbReference>
<name>A0A4Y6PR76_PERCE</name>
<dbReference type="Pfam" id="PF03466">
    <property type="entry name" value="LysR_substrate"/>
    <property type="match status" value="1"/>
</dbReference>
<dbReference type="Gene3D" id="1.10.10.10">
    <property type="entry name" value="Winged helix-like DNA-binding domain superfamily/Winged helix DNA-binding domain"/>
    <property type="match status" value="1"/>
</dbReference>
<evidence type="ECO:0000256" key="3">
    <source>
        <dbReference type="ARBA" id="ARBA00023125"/>
    </source>
</evidence>
<organism evidence="7 8">
    <name type="scientific">Persicimonas caeni</name>
    <dbReference type="NCBI Taxonomy" id="2292766"/>
    <lineage>
        <taxon>Bacteria</taxon>
        <taxon>Deltaproteobacteria</taxon>
        <taxon>Bradymonadales</taxon>
        <taxon>Bradymonadaceae</taxon>
        <taxon>Persicimonas</taxon>
    </lineage>
</organism>
<sequence length="295" mass="32474">MTLTQLRYALAVLEHGSISAAARACYVSQPSLSEGLSQLETQLDVMLFERTARGTKPTEEGLVLLEQARRVLAEADTLQELAAASKVGVLEGTIRLGVIPTIGPYLLPRMLLSLERAFPRLELQIEENLTSVLLEQLRDHRLDMAIVALPYEIGDDLCAIEAYEEPFYVGLPPDDPLADRTAISLDEIDGSDLLLLDEGHCLRDQALEACQTPASALRRQFRGASLETIRQFVLAGWGISLFPELTIRPDEPLLIRPLEPPAHRDIVVVIRQGYARAESARALADFLGEAIAQSD</sequence>
<evidence type="ECO:0000256" key="4">
    <source>
        <dbReference type="ARBA" id="ARBA00023159"/>
    </source>
</evidence>
<dbReference type="Proteomes" id="UP000315995">
    <property type="component" value="Chromosome"/>
</dbReference>
<dbReference type="GO" id="GO:0003677">
    <property type="term" value="F:DNA binding"/>
    <property type="evidence" value="ECO:0007669"/>
    <property type="project" value="UniProtKB-KW"/>
</dbReference>
<accession>A0A4Y6PR76</accession>
<dbReference type="InterPro" id="IPR036390">
    <property type="entry name" value="WH_DNA-bd_sf"/>
</dbReference>
<keyword evidence="2" id="KW-0805">Transcription regulation</keyword>
<dbReference type="SUPFAM" id="SSF46785">
    <property type="entry name" value="Winged helix' DNA-binding domain"/>
    <property type="match status" value="1"/>
</dbReference>
<evidence type="ECO:0000256" key="2">
    <source>
        <dbReference type="ARBA" id="ARBA00023015"/>
    </source>
</evidence>
<dbReference type="Gene3D" id="3.40.190.10">
    <property type="entry name" value="Periplasmic binding protein-like II"/>
    <property type="match status" value="2"/>
</dbReference>
<dbReference type="CDD" id="cd08411">
    <property type="entry name" value="PBP2_OxyR"/>
    <property type="match status" value="1"/>
</dbReference>
<evidence type="ECO:0000313" key="8">
    <source>
        <dbReference type="Proteomes" id="UP000315995"/>
    </source>
</evidence>
<keyword evidence="3" id="KW-0238">DNA-binding</keyword>
<dbReference type="EMBL" id="CP041186">
    <property type="protein sequence ID" value="QDG50517.1"/>
    <property type="molecule type" value="Genomic_DNA"/>
</dbReference>
<protein>
    <submittedName>
        <fullName evidence="7">Hydrogen peroxide-inducible genes activator</fullName>
    </submittedName>
</protein>
<dbReference type="InterPro" id="IPR000847">
    <property type="entry name" value="LysR_HTH_N"/>
</dbReference>
<dbReference type="PANTHER" id="PTHR30346">
    <property type="entry name" value="TRANSCRIPTIONAL DUAL REGULATOR HCAR-RELATED"/>
    <property type="match status" value="1"/>
</dbReference>
<dbReference type="PRINTS" id="PR00039">
    <property type="entry name" value="HTHLYSR"/>
</dbReference>
<keyword evidence="8" id="KW-1185">Reference proteome</keyword>
<dbReference type="Pfam" id="PF00126">
    <property type="entry name" value="HTH_1"/>
    <property type="match status" value="1"/>
</dbReference>
<feature type="domain" description="HTH lysR-type" evidence="6">
    <location>
        <begin position="1"/>
        <end position="58"/>
    </location>
</feature>
<evidence type="ECO:0000256" key="5">
    <source>
        <dbReference type="ARBA" id="ARBA00023163"/>
    </source>
</evidence>
<dbReference type="SUPFAM" id="SSF53850">
    <property type="entry name" value="Periplasmic binding protein-like II"/>
    <property type="match status" value="1"/>
</dbReference>